<dbReference type="InterPro" id="IPR050087">
    <property type="entry name" value="AON_synthase_class-II"/>
</dbReference>
<evidence type="ECO:0000256" key="3">
    <source>
        <dbReference type="ARBA" id="ARBA00010008"/>
    </source>
</evidence>
<dbReference type="Pfam" id="PF00155">
    <property type="entry name" value="Aminotran_1_2"/>
    <property type="match status" value="1"/>
</dbReference>
<dbReference type="PROSITE" id="PS00599">
    <property type="entry name" value="AA_TRANSFER_CLASS_2"/>
    <property type="match status" value="1"/>
</dbReference>
<evidence type="ECO:0000256" key="9">
    <source>
        <dbReference type="HAMAP-Rule" id="MF_01693"/>
    </source>
</evidence>
<feature type="domain" description="Aminotransferase class I/classII large" evidence="10">
    <location>
        <begin position="38"/>
        <end position="397"/>
    </location>
</feature>
<proteinExistence type="inferred from homology"/>
<dbReference type="InterPro" id="IPR015421">
    <property type="entry name" value="PyrdxlP-dep_Trfase_major"/>
</dbReference>
<protein>
    <recommendedName>
        <fullName evidence="9">8-amino-7-oxononanoate synthase</fullName>
        <shortName evidence="9">AONS</shortName>
        <ecNumber evidence="9">2.3.1.47</ecNumber>
    </recommendedName>
    <alternativeName>
        <fullName evidence="9">7-keto-8-amino-pelargonic acid synthase</fullName>
        <shortName evidence="9">7-KAP synthase</shortName>
        <shortName evidence="9">KAPA synthase</shortName>
    </alternativeName>
    <alternativeName>
        <fullName evidence="9">8-amino-7-ketopelargonate synthase</fullName>
    </alternativeName>
</protein>
<dbReference type="EMBL" id="AYLO01000059">
    <property type="protein sequence ID" value="ESS72312.1"/>
    <property type="molecule type" value="Genomic_DNA"/>
</dbReference>
<dbReference type="UniPathway" id="UPA00078"/>
<keyword evidence="6 9" id="KW-0093">Biotin biosynthesis</keyword>
<evidence type="ECO:0000256" key="7">
    <source>
        <dbReference type="ARBA" id="ARBA00022898"/>
    </source>
</evidence>
<organism evidence="11 12">
    <name type="scientific">Methyloglobulus morosus KoM1</name>
    <dbReference type="NCBI Taxonomy" id="1116472"/>
    <lineage>
        <taxon>Bacteria</taxon>
        <taxon>Pseudomonadati</taxon>
        <taxon>Pseudomonadota</taxon>
        <taxon>Gammaproteobacteria</taxon>
        <taxon>Methylococcales</taxon>
        <taxon>Methylococcaceae</taxon>
        <taxon>Methyloglobulus</taxon>
    </lineage>
</organism>
<dbReference type="InterPro" id="IPR001917">
    <property type="entry name" value="Aminotrans_II_pyridoxalP_BS"/>
</dbReference>
<dbReference type="InterPro" id="IPR015422">
    <property type="entry name" value="PyrdxlP-dep_Trfase_small"/>
</dbReference>
<dbReference type="GO" id="GO:0009102">
    <property type="term" value="P:biotin biosynthetic process"/>
    <property type="evidence" value="ECO:0007669"/>
    <property type="project" value="UniProtKB-UniRule"/>
</dbReference>
<dbReference type="CDD" id="cd06454">
    <property type="entry name" value="KBL_like"/>
    <property type="match status" value="1"/>
</dbReference>
<dbReference type="OrthoDB" id="9807157at2"/>
<dbReference type="PANTHER" id="PTHR13693:SF100">
    <property type="entry name" value="8-AMINO-7-OXONONANOATE SYNTHASE"/>
    <property type="match status" value="1"/>
</dbReference>
<evidence type="ECO:0000256" key="2">
    <source>
        <dbReference type="ARBA" id="ARBA00004746"/>
    </source>
</evidence>
<dbReference type="HAMAP" id="MF_01693">
    <property type="entry name" value="BioF_aminotrans_2"/>
    <property type="match status" value="1"/>
</dbReference>
<keyword evidence="7 9" id="KW-0663">Pyridoxal phosphate</keyword>
<evidence type="ECO:0000313" key="12">
    <source>
        <dbReference type="Proteomes" id="UP000017842"/>
    </source>
</evidence>
<gene>
    <name evidence="9 11" type="primary">bioF</name>
    <name evidence="11" type="ORF">MGMO_61c00230</name>
</gene>
<keyword evidence="11" id="KW-0012">Acyltransferase</keyword>
<dbReference type="Gene3D" id="3.90.1150.10">
    <property type="entry name" value="Aspartate Aminotransferase, domain 1"/>
    <property type="match status" value="1"/>
</dbReference>
<dbReference type="GO" id="GO:0008710">
    <property type="term" value="F:8-amino-7-oxononanoate synthase activity"/>
    <property type="evidence" value="ECO:0007669"/>
    <property type="project" value="UniProtKB-UniRule"/>
</dbReference>
<name>V5C1F6_9GAMM</name>
<feature type="binding site" evidence="9">
    <location>
        <position position="252"/>
    </location>
    <ligand>
        <name>pyridoxal 5'-phosphate</name>
        <dbReference type="ChEBI" id="CHEBI:597326"/>
    </ligand>
</feature>
<dbReference type="EC" id="2.3.1.47" evidence="9"/>
<feature type="binding site" evidence="9">
    <location>
        <position position="130"/>
    </location>
    <ligand>
        <name>substrate</name>
    </ligand>
</feature>
<accession>V5C1F6</accession>
<comment type="caution">
    <text evidence="11">The sequence shown here is derived from an EMBL/GenBank/DDBJ whole genome shotgun (WGS) entry which is preliminary data.</text>
</comment>
<dbReference type="STRING" id="1116472.MGMO_61c00230"/>
<feature type="modified residue" description="N6-(pyridoxal phosphate)lysine" evidence="9">
    <location>
        <position position="255"/>
    </location>
</feature>
<dbReference type="InterPro" id="IPR022834">
    <property type="entry name" value="AONS_Proteobacteria"/>
</dbReference>
<dbReference type="InterPro" id="IPR015424">
    <property type="entry name" value="PyrdxlP-dep_Trfase"/>
</dbReference>
<comment type="catalytic activity">
    <reaction evidence="8 9">
        <text>6-carboxyhexanoyl-[ACP] + L-alanine + H(+) = (8S)-8-amino-7-oxononanoate + holo-[ACP] + CO2</text>
        <dbReference type="Rhea" id="RHEA:42288"/>
        <dbReference type="Rhea" id="RHEA-COMP:9685"/>
        <dbReference type="Rhea" id="RHEA-COMP:9955"/>
        <dbReference type="ChEBI" id="CHEBI:15378"/>
        <dbReference type="ChEBI" id="CHEBI:16526"/>
        <dbReference type="ChEBI" id="CHEBI:57972"/>
        <dbReference type="ChEBI" id="CHEBI:64479"/>
        <dbReference type="ChEBI" id="CHEBI:78846"/>
        <dbReference type="ChEBI" id="CHEBI:149468"/>
        <dbReference type="EC" id="2.3.1.47"/>
    </reaction>
</comment>
<keyword evidence="5 9" id="KW-0808">Transferase</keyword>
<comment type="function">
    <text evidence="9">Catalyzes the decarboxylative condensation of pimeloyl-[acyl-carrier protein] and L-alanine to produce 8-amino-7-oxononanoate (AON), [acyl-carrier protein], and carbon dioxide.</text>
</comment>
<feature type="binding site" evidence="9">
    <location>
        <position position="223"/>
    </location>
    <ligand>
        <name>pyridoxal 5'-phosphate</name>
        <dbReference type="ChEBI" id="CHEBI:597326"/>
    </ligand>
</feature>
<evidence type="ECO:0000256" key="1">
    <source>
        <dbReference type="ARBA" id="ARBA00001933"/>
    </source>
</evidence>
<feature type="binding site" evidence="9">
    <location>
        <position position="195"/>
    </location>
    <ligand>
        <name>pyridoxal 5'-phosphate</name>
        <dbReference type="ChEBI" id="CHEBI:597326"/>
    </ligand>
</feature>
<dbReference type="Proteomes" id="UP000017842">
    <property type="component" value="Unassembled WGS sequence"/>
</dbReference>
<keyword evidence="12" id="KW-1185">Reference proteome</keyword>
<dbReference type="PATRIC" id="fig|1116472.3.peg.1900"/>
<comment type="subunit">
    <text evidence="4 9">Homodimer.</text>
</comment>
<evidence type="ECO:0000256" key="5">
    <source>
        <dbReference type="ARBA" id="ARBA00022679"/>
    </source>
</evidence>
<dbReference type="Gene3D" id="3.40.640.10">
    <property type="entry name" value="Type I PLP-dependent aspartate aminotransferase-like (Major domain)"/>
    <property type="match status" value="1"/>
</dbReference>
<dbReference type="GO" id="GO:0030170">
    <property type="term" value="F:pyridoxal phosphate binding"/>
    <property type="evidence" value="ECO:0007669"/>
    <property type="project" value="UniProtKB-UniRule"/>
</dbReference>
<dbReference type="SUPFAM" id="SSF53383">
    <property type="entry name" value="PLP-dependent transferases"/>
    <property type="match status" value="1"/>
</dbReference>
<comment type="pathway">
    <text evidence="2 9">Cofactor biosynthesis; biotin biosynthesis.</text>
</comment>
<comment type="similarity">
    <text evidence="3 9">Belongs to the class-II pyridoxal-phosphate-dependent aminotransferase family. BioF subfamily.</text>
</comment>
<reference evidence="11 12" key="1">
    <citation type="journal article" date="2013" name="Genome Announc.">
        <title>Draft Genome Sequence of the Methanotrophic Gammaproteobacterium Methyloglobulus morosus DSM 22980 Strain KoM1.</title>
        <authorList>
            <person name="Poehlein A."/>
            <person name="Deutzmann J.S."/>
            <person name="Daniel R."/>
            <person name="Simeonova D.D."/>
        </authorList>
    </citation>
    <scope>NUCLEOTIDE SEQUENCE [LARGE SCALE GENOMIC DNA]</scope>
    <source>
        <strain evidence="11 12">KoM1</strain>
    </source>
</reference>
<feature type="binding site" evidence="9">
    <location>
        <begin position="105"/>
        <end position="106"/>
    </location>
    <ligand>
        <name>pyridoxal 5'-phosphate</name>
        <dbReference type="ChEBI" id="CHEBI:597326"/>
    </ligand>
</feature>
<comment type="cofactor">
    <cofactor evidence="1 9">
        <name>pyridoxal 5'-phosphate</name>
        <dbReference type="ChEBI" id="CHEBI:597326"/>
    </cofactor>
</comment>
<evidence type="ECO:0000256" key="8">
    <source>
        <dbReference type="ARBA" id="ARBA00047715"/>
    </source>
</evidence>
<evidence type="ECO:0000256" key="4">
    <source>
        <dbReference type="ARBA" id="ARBA00011738"/>
    </source>
</evidence>
<evidence type="ECO:0000313" key="11">
    <source>
        <dbReference type="EMBL" id="ESS72312.1"/>
    </source>
</evidence>
<feature type="binding site" evidence="9">
    <location>
        <position position="18"/>
    </location>
    <ligand>
        <name>substrate</name>
    </ligand>
</feature>
<dbReference type="InterPro" id="IPR004839">
    <property type="entry name" value="Aminotransferase_I/II_large"/>
</dbReference>
<sequence length="402" mass="43241">MFDLSLKLDERSQQGLRRSRRIVESPQGINLICDGKAVVNFCSNDYLGLANHPDVINAFKSASDKYGVGSGSAHLICGHSRAHHALEEELAAFTGRDRALLFSTGYMANMGAISALVGRGDTVLEDRLNHASLLDGGLLSGARFKRYAHGDVEHLQNLLGNSEANKNSVDIPHPSPLPKGEGISRRLIVTDGVFSMDGDIAPVQALSAVAKRHDAWLMVDDAHGLGVLGDNGVGILEELKLSQDDVQVLVGTLGKAFGTFGAFVAGSEELIETLIQRARPYVYTTALPPVIAEATRTSLKLIQSEGWRREKLRQLTSRFRTGAEQLGLPLMASTSPIQPILIGESEQAVAVSNALFNQGFLVSAIRPPTVPVNAARLRVTFSAMHEELQIDQLLDALAKAIA</sequence>
<dbReference type="PANTHER" id="PTHR13693">
    <property type="entry name" value="CLASS II AMINOTRANSFERASE/8-AMINO-7-OXONONANOATE SYNTHASE"/>
    <property type="match status" value="1"/>
</dbReference>
<dbReference type="AlphaFoldDB" id="V5C1F6"/>
<dbReference type="RefSeq" id="WP_023494663.1">
    <property type="nucleotide sequence ID" value="NZ_AYLO01000059.1"/>
</dbReference>
<feature type="binding site" evidence="9">
    <location>
        <position position="369"/>
    </location>
    <ligand>
        <name>substrate</name>
    </ligand>
</feature>
<dbReference type="eggNOG" id="COG0156">
    <property type="taxonomic scope" value="Bacteria"/>
</dbReference>
<evidence type="ECO:0000259" key="10">
    <source>
        <dbReference type="Pfam" id="PF00155"/>
    </source>
</evidence>
<evidence type="ECO:0000256" key="6">
    <source>
        <dbReference type="ARBA" id="ARBA00022756"/>
    </source>
</evidence>